<dbReference type="Proteomes" id="UP000077248">
    <property type="component" value="Unassembled WGS sequence"/>
</dbReference>
<dbReference type="KEGG" id="aalt:CC77DRAFT_50257"/>
<dbReference type="RefSeq" id="XP_018391885.1">
    <property type="nucleotide sequence ID" value="XM_018531940.1"/>
</dbReference>
<dbReference type="AlphaFoldDB" id="A0A177E3D0"/>
<protein>
    <submittedName>
        <fullName evidence="1">Uncharacterized protein</fullName>
    </submittedName>
</protein>
<dbReference type="EMBL" id="KV441469">
    <property type="protein sequence ID" value="OAG26464.1"/>
    <property type="molecule type" value="Genomic_DNA"/>
</dbReference>
<dbReference type="VEuPathDB" id="FungiDB:CC77DRAFT_50257"/>
<keyword evidence="2" id="KW-1185">Reference proteome</keyword>
<dbReference type="GeneID" id="29117534"/>
<evidence type="ECO:0000313" key="1">
    <source>
        <dbReference type="EMBL" id="OAG26464.1"/>
    </source>
</evidence>
<gene>
    <name evidence="1" type="ORF">CC77DRAFT_50257</name>
</gene>
<proteinExistence type="predicted"/>
<sequence>MFLPSEIWRSTSAQLFPAFENKVVLSKWIHTTFPLCSLRSRTIFLASMLTSQHCSTRRLVRYLTWPSLHSCLCHGSLWCLKDISRLDVRTAEDRRKSERLLPDMSLLQRFSGPSLTYLHLDMFLPQHWVRLPSRLTPCPTRSRRTVPASLFRGEERNDLTTSTSCLP</sequence>
<evidence type="ECO:0000313" key="2">
    <source>
        <dbReference type="Proteomes" id="UP000077248"/>
    </source>
</evidence>
<name>A0A177E3D0_ALTAL</name>
<reference evidence="1 2" key="1">
    <citation type="submission" date="2016-05" db="EMBL/GenBank/DDBJ databases">
        <title>Comparative analysis of secretome profiles of manganese(II)-oxidizing ascomycete fungi.</title>
        <authorList>
            <consortium name="DOE Joint Genome Institute"/>
            <person name="Zeiner C.A."/>
            <person name="Purvine S.O."/>
            <person name="Zink E.M."/>
            <person name="Wu S."/>
            <person name="Pasa-Tolic L."/>
            <person name="Chaput D.L."/>
            <person name="Haridas S."/>
            <person name="Grigoriev I.V."/>
            <person name="Santelli C.M."/>
            <person name="Hansel C.M."/>
        </authorList>
    </citation>
    <scope>NUCLEOTIDE SEQUENCE [LARGE SCALE GENOMIC DNA]</scope>
    <source>
        <strain evidence="1 2">SRC1lrK2f</strain>
    </source>
</reference>
<accession>A0A177E3D0</accession>
<organism evidence="1 2">
    <name type="scientific">Alternaria alternata</name>
    <name type="common">Alternaria rot fungus</name>
    <name type="synonym">Torula alternata</name>
    <dbReference type="NCBI Taxonomy" id="5599"/>
    <lineage>
        <taxon>Eukaryota</taxon>
        <taxon>Fungi</taxon>
        <taxon>Dikarya</taxon>
        <taxon>Ascomycota</taxon>
        <taxon>Pezizomycotina</taxon>
        <taxon>Dothideomycetes</taxon>
        <taxon>Pleosporomycetidae</taxon>
        <taxon>Pleosporales</taxon>
        <taxon>Pleosporineae</taxon>
        <taxon>Pleosporaceae</taxon>
        <taxon>Alternaria</taxon>
        <taxon>Alternaria sect. Alternaria</taxon>
        <taxon>Alternaria alternata complex</taxon>
    </lineage>
</organism>